<keyword evidence="3" id="KW-1185">Reference proteome</keyword>
<protein>
    <recommendedName>
        <fullName evidence="1">Retrotransposon Copia-like N-terminal domain-containing protein</fullName>
    </recommendedName>
</protein>
<dbReference type="PANTHER" id="PTHR47481:SF34">
    <property type="entry name" value="CCHC-TYPE DOMAIN-CONTAINING PROTEIN"/>
    <property type="match status" value="1"/>
</dbReference>
<accession>A0ABY9D718</accession>
<reference evidence="2 3" key="1">
    <citation type="journal article" date="2023" name="Hortic Res">
        <title>The complete reference genome for grapevine (Vitis vinifera L.) genetics and breeding.</title>
        <authorList>
            <person name="Shi X."/>
            <person name="Cao S."/>
            <person name="Wang X."/>
            <person name="Huang S."/>
            <person name="Wang Y."/>
            <person name="Liu Z."/>
            <person name="Liu W."/>
            <person name="Leng X."/>
            <person name="Peng Y."/>
            <person name="Wang N."/>
            <person name="Wang Y."/>
            <person name="Ma Z."/>
            <person name="Xu X."/>
            <person name="Zhang F."/>
            <person name="Xue H."/>
            <person name="Zhong H."/>
            <person name="Wang Y."/>
            <person name="Zhang K."/>
            <person name="Velt A."/>
            <person name="Avia K."/>
            <person name="Holtgrawe D."/>
            <person name="Grimplet J."/>
            <person name="Matus J.T."/>
            <person name="Ware D."/>
            <person name="Wu X."/>
            <person name="Wang H."/>
            <person name="Liu C."/>
            <person name="Fang Y."/>
            <person name="Rustenholz C."/>
            <person name="Cheng Z."/>
            <person name="Xiao H."/>
            <person name="Zhou Y."/>
        </authorList>
    </citation>
    <scope>NUCLEOTIDE SEQUENCE [LARGE SCALE GENOMIC DNA]</scope>
    <source>
        <strain evidence="3">cv. Pinot noir / PN40024</strain>
        <tissue evidence="2">Leaf</tissue>
    </source>
</reference>
<sequence length="110" mass="12163">MADEFSSLSANPIVLTIGNTLSSQPTTLISINVATQMPFKLSKMNYASWRAQFTNLLFGYDLLGFLDGTTPCPLETILQYGFIAPISNPDCKLWKRQDHLILHAILASVT</sequence>
<dbReference type="EMBL" id="CP126661">
    <property type="protein sequence ID" value="WKA03144.1"/>
    <property type="molecule type" value="Genomic_DNA"/>
</dbReference>
<gene>
    <name evidence="2" type="ORF">VitviT2T_021273</name>
</gene>
<dbReference type="Pfam" id="PF14244">
    <property type="entry name" value="Retrotran_gag_3"/>
    <property type="match status" value="1"/>
</dbReference>
<dbReference type="PANTHER" id="PTHR47481">
    <property type="match status" value="1"/>
</dbReference>
<organism evidence="2 3">
    <name type="scientific">Vitis vinifera</name>
    <name type="common">Grape</name>
    <dbReference type="NCBI Taxonomy" id="29760"/>
    <lineage>
        <taxon>Eukaryota</taxon>
        <taxon>Viridiplantae</taxon>
        <taxon>Streptophyta</taxon>
        <taxon>Embryophyta</taxon>
        <taxon>Tracheophyta</taxon>
        <taxon>Spermatophyta</taxon>
        <taxon>Magnoliopsida</taxon>
        <taxon>eudicotyledons</taxon>
        <taxon>Gunneridae</taxon>
        <taxon>Pentapetalae</taxon>
        <taxon>rosids</taxon>
        <taxon>Vitales</taxon>
        <taxon>Vitaceae</taxon>
        <taxon>Viteae</taxon>
        <taxon>Vitis</taxon>
    </lineage>
</organism>
<evidence type="ECO:0000259" key="1">
    <source>
        <dbReference type="Pfam" id="PF14244"/>
    </source>
</evidence>
<evidence type="ECO:0000313" key="3">
    <source>
        <dbReference type="Proteomes" id="UP001227230"/>
    </source>
</evidence>
<name>A0ABY9D718_VITVI</name>
<feature type="domain" description="Retrotransposon Copia-like N-terminal" evidence="1">
    <location>
        <begin position="40"/>
        <end position="73"/>
    </location>
</feature>
<proteinExistence type="predicted"/>
<dbReference type="InterPro" id="IPR029472">
    <property type="entry name" value="Copia-like_N"/>
</dbReference>
<dbReference type="Proteomes" id="UP001227230">
    <property type="component" value="Chromosome 14"/>
</dbReference>
<evidence type="ECO:0000313" key="2">
    <source>
        <dbReference type="EMBL" id="WKA03144.1"/>
    </source>
</evidence>